<dbReference type="EMBL" id="UNSH01000086">
    <property type="protein sequence ID" value="SZF05859.1"/>
    <property type="molecule type" value="Genomic_DNA"/>
</dbReference>
<evidence type="ECO:0000313" key="2">
    <source>
        <dbReference type="EMBL" id="SZF05859.1"/>
    </source>
</evidence>
<evidence type="ECO:0000313" key="3">
    <source>
        <dbReference type="Proteomes" id="UP000275772"/>
    </source>
</evidence>
<organism evidence="2 3">
    <name type="scientific">Blumeria hordei</name>
    <name type="common">Barley powdery mildew</name>
    <name type="synonym">Blumeria graminis f. sp. hordei</name>
    <dbReference type="NCBI Taxonomy" id="2867405"/>
    <lineage>
        <taxon>Eukaryota</taxon>
        <taxon>Fungi</taxon>
        <taxon>Dikarya</taxon>
        <taxon>Ascomycota</taxon>
        <taxon>Pezizomycotina</taxon>
        <taxon>Leotiomycetes</taxon>
        <taxon>Erysiphales</taxon>
        <taxon>Erysiphaceae</taxon>
        <taxon>Blumeria</taxon>
    </lineage>
</organism>
<dbReference type="Proteomes" id="UP000275772">
    <property type="component" value="Unassembled WGS sequence"/>
</dbReference>
<evidence type="ECO:0000256" key="1">
    <source>
        <dbReference type="SAM" id="MobiDB-lite"/>
    </source>
</evidence>
<protein>
    <submittedName>
        <fullName evidence="2">Uncharacterized protein</fullName>
    </submittedName>
</protein>
<dbReference type="VEuPathDB" id="FungiDB:BLGHR1_16662"/>
<gene>
    <name evidence="2" type="ORF">BLGHR1_16662</name>
</gene>
<dbReference type="AlphaFoldDB" id="A0A383V1J5"/>
<name>A0A383V1J5_BLUHO</name>
<reference evidence="2 3" key="1">
    <citation type="submission" date="2017-11" db="EMBL/GenBank/DDBJ databases">
        <authorList>
            <person name="Kracher B."/>
        </authorList>
    </citation>
    <scope>NUCLEOTIDE SEQUENCE [LARGE SCALE GENOMIC DNA]</scope>
    <source>
        <strain evidence="2 3">RACE1</strain>
    </source>
</reference>
<accession>A0A383V1J5</accession>
<sequence length="186" mass="21183">MADGLNPKRSQRVAELLSDFRSLQHQIASAPAEPQDPNETRSAGWTLLLQCVLNGQRILECGADTQVPRGPRSQNSEEEQDKAELRQVHLDAFSRRHAAQKIRLRQLAALEWVERRVDALRRRGDPECAAFLRASDTHLANVVASITDEVVYGNMRRTDSQRGRWINEDPSLIQVQRWISARARQI</sequence>
<proteinExistence type="predicted"/>
<feature type="region of interest" description="Disordered" evidence="1">
    <location>
        <begin position="63"/>
        <end position="82"/>
    </location>
</feature>